<evidence type="ECO:0000313" key="2">
    <source>
        <dbReference type="Proteomes" id="UP000400981"/>
    </source>
</evidence>
<name>A0A5E4TK40_9BURK</name>
<keyword evidence="2" id="KW-1185">Reference proteome</keyword>
<proteinExistence type="predicted"/>
<protein>
    <submittedName>
        <fullName evidence="1">Uncharacterized protein</fullName>
    </submittedName>
</protein>
<gene>
    <name evidence="1" type="ORF">PEP31012_01383</name>
</gene>
<dbReference type="EMBL" id="CABPSH010000002">
    <property type="protein sequence ID" value="VVD86479.1"/>
    <property type="molecule type" value="Genomic_DNA"/>
</dbReference>
<dbReference type="Proteomes" id="UP000400981">
    <property type="component" value="Unassembled WGS sequence"/>
</dbReference>
<reference evidence="1 2" key="1">
    <citation type="submission" date="2019-08" db="EMBL/GenBank/DDBJ databases">
        <authorList>
            <person name="Peeters C."/>
        </authorList>
    </citation>
    <scope>NUCLEOTIDE SEQUENCE [LARGE SCALE GENOMIC DNA]</scope>
    <source>
        <strain evidence="1 2">LMG 31012</strain>
    </source>
</reference>
<organism evidence="1 2">
    <name type="scientific">Pandoraea eparura</name>
    <dbReference type="NCBI Taxonomy" id="2508291"/>
    <lineage>
        <taxon>Bacteria</taxon>
        <taxon>Pseudomonadati</taxon>
        <taxon>Pseudomonadota</taxon>
        <taxon>Betaproteobacteria</taxon>
        <taxon>Burkholderiales</taxon>
        <taxon>Burkholderiaceae</taxon>
        <taxon>Pandoraea</taxon>
    </lineage>
</organism>
<dbReference type="AlphaFoldDB" id="A0A5E4TK40"/>
<sequence length="39" mass="4012">MGAIGRVIALIVNLDEAFRGVSGISPAPLAQLVEIAVLH</sequence>
<evidence type="ECO:0000313" key="1">
    <source>
        <dbReference type="EMBL" id="VVD86479.1"/>
    </source>
</evidence>
<accession>A0A5E4TK40</accession>